<dbReference type="EMBL" id="RWJN01000244">
    <property type="protein sequence ID" value="TCD64300.1"/>
    <property type="molecule type" value="Genomic_DNA"/>
</dbReference>
<dbReference type="GO" id="GO:0008278">
    <property type="term" value="C:cohesin complex"/>
    <property type="evidence" value="ECO:0007669"/>
    <property type="project" value="TreeGrafter"/>
</dbReference>
<keyword evidence="4" id="KW-1185">Reference proteome</keyword>
<feature type="region of interest" description="Disordered" evidence="1">
    <location>
        <begin position="994"/>
        <end position="1041"/>
    </location>
</feature>
<dbReference type="InterPro" id="IPR020839">
    <property type="entry name" value="SCD"/>
</dbReference>
<dbReference type="PANTHER" id="PTHR11199">
    <property type="entry name" value="STROMAL ANTIGEN"/>
    <property type="match status" value="1"/>
</dbReference>
<evidence type="ECO:0000313" key="4">
    <source>
        <dbReference type="Proteomes" id="UP000292702"/>
    </source>
</evidence>
<comment type="caution">
    <text evidence="3">The sequence shown here is derived from an EMBL/GenBank/DDBJ whole genome shotgun (WGS) entry which is preliminary data.</text>
</comment>
<dbReference type="InterPro" id="IPR011989">
    <property type="entry name" value="ARM-like"/>
</dbReference>
<feature type="compositionally biased region" description="Basic residues" evidence="1">
    <location>
        <begin position="114"/>
        <end position="126"/>
    </location>
</feature>
<dbReference type="Gene3D" id="1.25.10.10">
    <property type="entry name" value="Leucine-rich Repeat Variant"/>
    <property type="match status" value="1"/>
</dbReference>
<evidence type="ECO:0000259" key="2">
    <source>
        <dbReference type="PROSITE" id="PS51425"/>
    </source>
</evidence>
<accession>A0A4R0R930</accession>
<dbReference type="OrthoDB" id="498590at2759"/>
<feature type="compositionally biased region" description="Acidic residues" evidence="1">
    <location>
        <begin position="994"/>
        <end position="1011"/>
    </location>
</feature>
<dbReference type="InterPro" id="IPR039662">
    <property type="entry name" value="Cohesin_Scc3/SA"/>
</dbReference>
<organism evidence="3 4">
    <name type="scientific">Steccherinum ochraceum</name>
    <dbReference type="NCBI Taxonomy" id="92696"/>
    <lineage>
        <taxon>Eukaryota</taxon>
        <taxon>Fungi</taxon>
        <taxon>Dikarya</taxon>
        <taxon>Basidiomycota</taxon>
        <taxon>Agaricomycotina</taxon>
        <taxon>Agaricomycetes</taxon>
        <taxon>Polyporales</taxon>
        <taxon>Steccherinaceae</taxon>
        <taxon>Steccherinum</taxon>
    </lineage>
</organism>
<feature type="region of interest" description="Disordered" evidence="1">
    <location>
        <begin position="554"/>
        <end position="577"/>
    </location>
</feature>
<feature type="compositionally biased region" description="Basic residues" evidence="1">
    <location>
        <begin position="1294"/>
        <end position="1304"/>
    </location>
</feature>
<reference evidence="3 4" key="1">
    <citation type="submission" date="2018-11" db="EMBL/GenBank/DDBJ databases">
        <title>Genome assembly of Steccherinum ochraceum LE-BIN_3174, the white-rot fungus of the Steccherinaceae family (The Residual Polyporoid clade, Polyporales, Basidiomycota).</title>
        <authorList>
            <person name="Fedorova T.V."/>
            <person name="Glazunova O.A."/>
            <person name="Landesman E.O."/>
            <person name="Moiseenko K.V."/>
            <person name="Psurtseva N.V."/>
            <person name="Savinova O.S."/>
            <person name="Shakhova N.V."/>
            <person name="Tyazhelova T.V."/>
            <person name="Vasina D.V."/>
        </authorList>
    </citation>
    <scope>NUCLEOTIDE SEQUENCE [LARGE SCALE GENOMIC DNA]</scope>
    <source>
        <strain evidence="3 4">LE-BIN_3174</strain>
    </source>
</reference>
<feature type="compositionally biased region" description="Acidic residues" evidence="1">
    <location>
        <begin position="43"/>
        <end position="64"/>
    </location>
</feature>
<dbReference type="GO" id="GO:0005634">
    <property type="term" value="C:nucleus"/>
    <property type="evidence" value="ECO:0007669"/>
    <property type="project" value="TreeGrafter"/>
</dbReference>
<gene>
    <name evidence="3" type="ORF">EIP91_004278</name>
</gene>
<dbReference type="PANTHER" id="PTHR11199:SF0">
    <property type="entry name" value="LD34181P-RELATED"/>
    <property type="match status" value="1"/>
</dbReference>
<evidence type="ECO:0000256" key="1">
    <source>
        <dbReference type="SAM" id="MobiDB-lite"/>
    </source>
</evidence>
<feature type="region of interest" description="Disordered" evidence="1">
    <location>
        <begin position="1"/>
        <end position="134"/>
    </location>
</feature>
<dbReference type="GO" id="GO:0007062">
    <property type="term" value="P:sister chromatid cohesion"/>
    <property type="evidence" value="ECO:0007669"/>
    <property type="project" value="UniProtKB-ARBA"/>
</dbReference>
<feature type="region of interest" description="Disordered" evidence="1">
    <location>
        <begin position="1249"/>
        <end position="1435"/>
    </location>
</feature>
<dbReference type="GO" id="GO:0003682">
    <property type="term" value="F:chromatin binding"/>
    <property type="evidence" value="ECO:0007669"/>
    <property type="project" value="TreeGrafter"/>
</dbReference>
<sequence length="1435" mass="158487">MSSTAGSPGPRRSQREKKQATHSFLKRKRSDETTEDEARSELSEPEQDPDEESEREDADDEDDFDAPKPKAPSNNKKGKAPARATVPKPKGPPPAKKPRKTKASEKVKLPPAPKAKRGPAKGKGRKAAANGADGAQFDAQQVAKDTRIAGDNALFNAIMNPSAALQSTAEDFLESLPNTPGPSQAELINCILRACGCNDSVDGDEVVDYDGVVDALDNFTEALKQDDSPVYPLTSKLPAFKKFRKSLSEFLSRLIVSAAALGELYTSELIPTLQTWVVAMSSSQIRAFRHTATVVALEVETALCEVAAEVEKEAEVVSRQREGERKRKKGQAEGNVARDKELQARAAEVRDRRSKLAEFLKEFVDGVFVHRYRDLDPNIRAECVRAMGLWFDRYPSHFLDGAYLRYVGWVLSDSNTVVRLEAVRALQLAYDQSEYIGIGALQHFTERFKPRLVEMAMGDTEMAVRIAVVQVLQAINTNGLLEDEQTEKLCLLVFDEEAKIRKAVSGFVKGVWGERVEERLVGKRATEKEKGMVGVKVLVMLLVQWGRALDLGVSTEEEGEDVQPDDSESQSDTNGVRRTKGKTIVALAVGTKQKGRTSLAVEALWEEIAVVNDWELLLEVLLLDHSAAGEAPSSQARGRRTNKKTTEPVDEAWRLEEVEEGVLLEVFIASLRKTRMDAMGGKKGEDEVISSNITRELIKGLPPLLMKYQSDESRTADVLLLPQLMKLDEYLEMRMMTAYATLWEDITKQFLSHSSPTVLTNAVSSIRHMLETTSLSNTNSTKIVELEEELASSLRDAIAERDELEIASFSEDEVLALTAICTRLATLAGTRDMIAWMEEDEGGKQSSAWDIISALAERGRLGYKEEEAMIDQALQVLYLHVLWKARALTNPAEPSADEVAFRTKLQTQRDALLEKLLEFAVGMQSNTAEGVKRSAFQNLMNLHILFCPPTEGTTLPTSVLAISLDDQAQYRCAGFVQAEIERYADELEDLAPDAEEEGSLDGGSDAEDSENDAGPSKRKKNKKAKGKKPAGILGKGSPSSSSRLEREYAFMNVIATFLRAIRVGAIHYRHVTTLLAHHGRLGPVYDSCSKVVVEILREEGMYNEHGAAVVDVIFQSLRDSFTLYLDGITASEEHTIALAKALAACLMIRGAHLAVVRRLDSQFVVDIHTTALTFIAKRLGQYEGAKNKRMVAKCLLFFKALPPLSTTLESRDSMKIKAHLDQVLAQAKMEVLPASKLWEGYRAYEKRLTSAKDKAGDKSKKSSKKVHKSAEVITTDDDDDHMQDAPQAPVPAKPRPKPRPRRQAAARAASVTSQNADDEEEGLDEEPHPPSEPDAEMATPKQRPRPRPRDASAPISSPGLIINTQSPALDGSPDLFATPSNTRKRARSPEDEEEENPQDDAESRLSEPPESPAPPDASQETHDGELQIRRKRVRH</sequence>
<dbReference type="Pfam" id="PF24571">
    <property type="entry name" value="HEAT_SCC3-SA"/>
    <property type="match status" value="1"/>
</dbReference>
<feature type="compositionally biased region" description="Basic and acidic residues" evidence="1">
    <location>
        <begin position="1419"/>
        <end position="1428"/>
    </location>
</feature>
<dbReference type="PROSITE" id="PS51425">
    <property type="entry name" value="SCD"/>
    <property type="match status" value="1"/>
</dbReference>
<feature type="compositionally biased region" description="Basic and acidic residues" evidence="1">
    <location>
        <begin position="1249"/>
        <end position="1260"/>
    </location>
</feature>
<dbReference type="InterPro" id="IPR013721">
    <property type="entry name" value="STAG"/>
</dbReference>
<dbReference type="Pfam" id="PF21581">
    <property type="entry name" value="SCD"/>
    <property type="match status" value="1"/>
</dbReference>
<feature type="compositionally biased region" description="Basic and acidic residues" evidence="1">
    <location>
        <begin position="29"/>
        <end position="42"/>
    </location>
</feature>
<dbReference type="InterPro" id="IPR056396">
    <property type="entry name" value="HEAT_SCC3-SA"/>
</dbReference>
<dbReference type="InterPro" id="IPR016024">
    <property type="entry name" value="ARM-type_fold"/>
</dbReference>
<dbReference type="GO" id="GO:0000785">
    <property type="term" value="C:chromatin"/>
    <property type="evidence" value="ECO:0007669"/>
    <property type="project" value="TreeGrafter"/>
</dbReference>
<evidence type="ECO:0000313" key="3">
    <source>
        <dbReference type="EMBL" id="TCD64300.1"/>
    </source>
</evidence>
<feature type="compositionally biased region" description="Acidic residues" evidence="1">
    <location>
        <begin position="1390"/>
        <end position="1400"/>
    </location>
</feature>
<feature type="compositionally biased region" description="Acidic residues" evidence="1">
    <location>
        <begin position="555"/>
        <end position="569"/>
    </location>
</feature>
<dbReference type="Pfam" id="PF08514">
    <property type="entry name" value="STAG"/>
    <property type="match status" value="1"/>
</dbReference>
<feature type="domain" description="SCD" evidence="2">
    <location>
        <begin position="368"/>
        <end position="455"/>
    </location>
</feature>
<dbReference type="Proteomes" id="UP000292702">
    <property type="component" value="Unassembled WGS sequence"/>
</dbReference>
<dbReference type="SUPFAM" id="SSF48371">
    <property type="entry name" value="ARM repeat"/>
    <property type="match status" value="1"/>
</dbReference>
<dbReference type="STRING" id="92696.A0A4R0R930"/>
<feature type="compositionally biased region" description="Basic residues" evidence="1">
    <location>
        <begin position="1016"/>
        <end position="1028"/>
    </location>
</feature>
<protein>
    <recommendedName>
        <fullName evidence="2">SCD domain-containing protein</fullName>
    </recommendedName>
</protein>
<name>A0A4R0R930_9APHY</name>
<proteinExistence type="predicted"/>